<feature type="transmembrane region" description="Helical" evidence="1">
    <location>
        <begin position="124"/>
        <end position="144"/>
    </location>
</feature>
<keyword evidence="1" id="KW-1133">Transmembrane helix</keyword>
<sequence>GSIDRSTMGKNCPLLVVCAAEFALGVVLFEGVIRCMAESVAYNKCPVPAAAGLLPSIVLMISAAVGAAAAVSNHPSKWVVLAHAILALISAVLSIVSIGFWISFEGNAEYAMIKFGFKTNNSQSIFGFIDYILSCVSAMVCICLSG</sequence>
<name>A0AAN4ZM36_9BILA</name>
<feature type="non-terminal residue" evidence="2">
    <location>
        <position position="1"/>
    </location>
</feature>
<dbReference type="EMBL" id="BTRK01000003">
    <property type="protein sequence ID" value="GMR40963.1"/>
    <property type="molecule type" value="Genomic_DNA"/>
</dbReference>
<evidence type="ECO:0000313" key="2">
    <source>
        <dbReference type="EMBL" id="GMR40963.1"/>
    </source>
</evidence>
<gene>
    <name evidence="2" type="ORF">PMAYCL1PPCAC_11158</name>
</gene>
<keyword evidence="3" id="KW-1185">Reference proteome</keyword>
<keyword evidence="1" id="KW-0472">Membrane</keyword>
<evidence type="ECO:0000256" key="1">
    <source>
        <dbReference type="SAM" id="Phobius"/>
    </source>
</evidence>
<organism evidence="2 3">
    <name type="scientific">Pristionchus mayeri</name>
    <dbReference type="NCBI Taxonomy" id="1317129"/>
    <lineage>
        <taxon>Eukaryota</taxon>
        <taxon>Metazoa</taxon>
        <taxon>Ecdysozoa</taxon>
        <taxon>Nematoda</taxon>
        <taxon>Chromadorea</taxon>
        <taxon>Rhabditida</taxon>
        <taxon>Rhabditina</taxon>
        <taxon>Diplogasteromorpha</taxon>
        <taxon>Diplogasteroidea</taxon>
        <taxon>Neodiplogasteridae</taxon>
        <taxon>Pristionchus</taxon>
    </lineage>
</organism>
<proteinExistence type="predicted"/>
<comment type="caution">
    <text evidence="2">The sequence shown here is derived from an EMBL/GenBank/DDBJ whole genome shotgun (WGS) entry which is preliminary data.</text>
</comment>
<keyword evidence="1" id="KW-0812">Transmembrane</keyword>
<protein>
    <submittedName>
        <fullName evidence="2">Uncharacterized protein</fullName>
    </submittedName>
</protein>
<evidence type="ECO:0000313" key="3">
    <source>
        <dbReference type="Proteomes" id="UP001328107"/>
    </source>
</evidence>
<dbReference type="AlphaFoldDB" id="A0AAN4ZM36"/>
<accession>A0AAN4ZM36</accession>
<feature type="transmembrane region" description="Helical" evidence="1">
    <location>
        <begin position="12"/>
        <end position="29"/>
    </location>
</feature>
<feature type="transmembrane region" description="Helical" evidence="1">
    <location>
        <begin position="78"/>
        <end position="104"/>
    </location>
</feature>
<feature type="transmembrane region" description="Helical" evidence="1">
    <location>
        <begin position="49"/>
        <end position="71"/>
    </location>
</feature>
<dbReference type="Proteomes" id="UP001328107">
    <property type="component" value="Unassembled WGS sequence"/>
</dbReference>
<reference evidence="3" key="1">
    <citation type="submission" date="2022-10" db="EMBL/GenBank/DDBJ databases">
        <title>Genome assembly of Pristionchus species.</title>
        <authorList>
            <person name="Yoshida K."/>
            <person name="Sommer R.J."/>
        </authorList>
    </citation>
    <scope>NUCLEOTIDE SEQUENCE [LARGE SCALE GENOMIC DNA]</scope>
    <source>
        <strain evidence="3">RS5460</strain>
    </source>
</reference>